<organism evidence="6 7">
    <name type="scientific">Paenimyroides marinum</name>
    <dbReference type="NCBI Taxonomy" id="1159016"/>
    <lineage>
        <taxon>Bacteria</taxon>
        <taxon>Pseudomonadati</taxon>
        <taxon>Bacteroidota</taxon>
        <taxon>Flavobacteriia</taxon>
        <taxon>Flavobacteriales</taxon>
        <taxon>Flavobacteriaceae</taxon>
        <taxon>Paenimyroides</taxon>
    </lineage>
</organism>
<dbReference type="STRING" id="1159016.SAMN02927937_01357"/>
<keyword evidence="4" id="KW-0732">Signal</keyword>
<dbReference type="Pfam" id="PF09976">
    <property type="entry name" value="TPR_21"/>
    <property type="match status" value="1"/>
</dbReference>
<dbReference type="EMBL" id="FNXE01000015">
    <property type="protein sequence ID" value="SEH77274.1"/>
    <property type="molecule type" value="Genomic_DNA"/>
</dbReference>
<feature type="repeat" description="TPR" evidence="3">
    <location>
        <begin position="610"/>
        <end position="643"/>
    </location>
</feature>
<dbReference type="Gene3D" id="1.25.40.10">
    <property type="entry name" value="Tetratricopeptide repeat domain"/>
    <property type="match status" value="7"/>
</dbReference>
<accession>A0A1H6KNZ3</accession>
<evidence type="ECO:0000256" key="3">
    <source>
        <dbReference type="PROSITE-ProRule" id="PRU00339"/>
    </source>
</evidence>
<dbReference type="OrthoDB" id="9814448at2"/>
<dbReference type="SMART" id="SM00028">
    <property type="entry name" value="TPR"/>
    <property type="match status" value="9"/>
</dbReference>
<dbReference type="InterPro" id="IPR050498">
    <property type="entry name" value="Ycf3"/>
</dbReference>
<dbReference type="PANTHER" id="PTHR44858:SF1">
    <property type="entry name" value="UDP-N-ACETYLGLUCOSAMINE--PEPTIDE N-ACETYLGLUCOSAMINYLTRANSFERASE SPINDLY-RELATED"/>
    <property type="match status" value="1"/>
</dbReference>
<evidence type="ECO:0000256" key="2">
    <source>
        <dbReference type="ARBA" id="ARBA00022803"/>
    </source>
</evidence>
<evidence type="ECO:0000313" key="6">
    <source>
        <dbReference type="EMBL" id="SEH77274.1"/>
    </source>
</evidence>
<feature type="chain" id="PRO_5011587634" evidence="4">
    <location>
        <begin position="22"/>
        <end position="1002"/>
    </location>
</feature>
<proteinExistence type="predicted"/>
<dbReference type="AlphaFoldDB" id="A0A1H6KNZ3"/>
<name>A0A1H6KNZ3_9FLAO</name>
<dbReference type="RefSeq" id="WP_091097899.1">
    <property type="nucleotide sequence ID" value="NZ_FNXE01000015.1"/>
</dbReference>
<sequence>MRKANHFLYLSFLLGGLSVQAQQSYNYTKENKDFYDAVNLYNEQQYAMAQILFDKATIKNNNNEIQAESAYYSANCAIRLRQPGAEQKINQFIYDYPTSSKQAQAYIDVSNFYFSQGEYDESLRYAGKINETILSPADKDRMNFQIGYGYFTKKDYAKANTYLQQVDLDGKYGNQAKYYLGYISYANNDYAQANEYFANVESVEKYEERMGYYKADMQFKSGNFEKAIEEGLAQMPKSTEMEKSELSKIIGESYFNLKQYDKALPYLLDYEGKEGKLSNVDFYQLGYCYYQQKDYTKAVSEFNKIISGKDAVAQNAYYHLGESYLNLEQKTQALNAFKNASEMNFSAKIQEDAYANYAKLSYDIGNPYKSVPEVITDFLVKYPETPYKQELNDLLVDSYISTKNYQAALEVLESNRTPLNKAAYQKVTFYRGVEFFNEGKFSLANGMFNKSIAERQDNNFVARATYWRGESEYALNRFNDAYQTFTTFKQLPQAKNTPEYKNVDYNLGYAAYKLKNYSDANTHFKSCLSVVTDDAKKTDATLRLADGYFVTKQYWPAMEMYNSILKSNSAYKDYAAFQKAIAYGFVDKTPTKIEELQKFANTYKSSSLVDDAIYELGSTYANTNQTNKAIETFNQLITDHPQSNLISKAILRQGVVYVNANQVDQAIERFKKVVNDYPGSQDAIEAVQNARVAYLDSGRSNEFAAWVKNLDFVDISTAELENDVYTSAENQMAQNNSDAALKSLNDYISNYPNGLHATKAYFNVAEIYYGKNKVSEAKTNYENVLKRGKSEYTEQSLVRLSNIYLAEKDKANAQRVLGQLETNSSNDSNRLFAQSNLMKLAFDEGDMTTAAKYANILAANTKVDKRIKADATAISARVALKNNDMANTRKLYEQLNTIGTAELKAEALYYDAYFKNADKKYEASNKTVERLVKEYSAYKYYNAKGLVLLAKNFYQLKDSYQATYILESVIDNAAEFTDVVTEAQTELAKIKSEEAKRNSSVK</sequence>
<gene>
    <name evidence="6" type="ORF">SAMN02927937_01357</name>
</gene>
<keyword evidence="2 3" id="KW-0802">TPR repeat</keyword>
<protein>
    <submittedName>
        <fullName evidence="6">Tetratricopeptide repeat-containing protein</fullName>
    </submittedName>
</protein>
<dbReference type="SUPFAM" id="SSF48452">
    <property type="entry name" value="TPR-like"/>
    <property type="match status" value="5"/>
</dbReference>
<feature type="repeat" description="TPR" evidence="3">
    <location>
        <begin position="314"/>
        <end position="347"/>
    </location>
</feature>
<dbReference type="Proteomes" id="UP000199634">
    <property type="component" value="Unassembled WGS sequence"/>
</dbReference>
<evidence type="ECO:0000259" key="5">
    <source>
        <dbReference type="Pfam" id="PF09976"/>
    </source>
</evidence>
<evidence type="ECO:0000313" key="7">
    <source>
        <dbReference type="Proteomes" id="UP000199634"/>
    </source>
</evidence>
<keyword evidence="1" id="KW-0677">Repeat</keyword>
<dbReference type="PROSITE" id="PS50005">
    <property type="entry name" value="TPR"/>
    <property type="match status" value="3"/>
</dbReference>
<dbReference type="InterPro" id="IPR019734">
    <property type="entry name" value="TPR_rpt"/>
</dbReference>
<feature type="signal peptide" evidence="4">
    <location>
        <begin position="1"/>
        <end position="21"/>
    </location>
</feature>
<dbReference type="Pfam" id="PF13181">
    <property type="entry name" value="TPR_8"/>
    <property type="match status" value="1"/>
</dbReference>
<dbReference type="InterPro" id="IPR018704">
    <property type="entry name" value="SecYEG/CpoB_TPR"/>
</dbReference>
<evidence type="ECO:0000256" key="4">
    <source>
        <dbReference type="SAM" id="SignalP"/>
    </source>
</evidence>
<keyword evidence="7" id="KW-1185">Reference proteome</keyword>
<dbReference type="PANTHER" id="PTHR44858">
    <property type="entry name" value="TETRATRICOPEPTIDE REPEAT PROTEIN 6"/>
    <property type="match status" value="1"/>
</dbReference>
<reference evidence="6 7" key="1">
    <citation type="submission" date="2016-10" db="EMBL/GenBank/DDBJ databases">
        <authorList>
            <person name="de Groot N.N."/>
        </authorList>
    </citation>
    <scope>NUCLEOTIDE SEQUENCE [LARGE SCALE GENOMIC DNA]</scope>
    <source>
        <strain evidence="6 7">CGMCC 1.10825</strain>
    </source>
</reference>
<dbReference type="Pfam" id="PF13174">
    <property type="entry name" value="TPR_6"/>
    <property type="match status" value="3"/>
</dbReference>
<dbReference type="InterPro" id="IPR011990">
    <property type="entry name" value="TPR-like_helical_dom_sf"/>
</dbReference>
<feature type="domain" description="Ancillary SecYEG translocon subunit/Cell division coordinator CpoB TPR" evidence="5">
    <location>
        <begin position="721"/>
        <end position="821"/>
    </location>
</feature>
<feature type="repeat" description="TPR" evidence="3">
    <location>
        <begin position="647"/>
        <end position="680"/>
    </location>
</feature>
<evidence type="ECO:0000256" key="1">
    <source>
        <dbReference type="ARBA" id="ARBA00022737"/>
    </source>
</evidence>